<evidence type="ECO:0000313" key="1">
    <source>
        <dbReference type="EMBL" id="MPN41138.1"/>
    </source>
</evidence>
<proteinExistence type="predicted"/>
<comment type="caution">
    <text evidence="1">The sequence shown here is derived from an EMBL/GenBank/DDBJ whole genome shotgun (WGS) entry which is preliminary data.</text>
</comment>
<organism evidence="1">
    <name type="scientific">bioreactor metagenome</name>
    <dbReference type="NCBI Taxonomy" id="1076179"/>
    <lineage>
        <taxon>unclassified sequences</taxon>
        <taxon>metagenomes</taxon>
        <taxon>ecological metagenomes</taxon>
    </lineage>
</organism>
<protein>
    <submittedName>
        <fullName evidence="1">Uncharacterized protein</fullName>
    </submittedName>
</protein>
<accession>A0A645HQ11</accession>
<sequence length="81" mass="9179">MVDESVRRVHELLADTDLSTVDAEQRLWFLVGNGPALVDRVRALYPADSDARLRAASMDLRELRDERDAQRVMSQLKAGLQ</sequence>
<name>A0A645HQ11_9ZZZZ</name>
<reference evidence="1" key="1">
    <citation type="submission" date="2019-08" db="EMBL/GenBank/DDBJ databases">
        <authorList>
            <person name="Kucharzyk K."/>
            <person name="Murdoch R.W."/>
            <person name="Higgins S."/>
            <person name="Loffler F."/>
        </authorList>
    </citation>
    <scope>NUCLEOTIDE SEQUENCE</scope>
</reference>
<dbReference type="EMBL" id="VSSQ01097997">
    <property type="protein sequence ID" value="MPN41138.1"/>
    <property type="molecule type" value="Genomic_DNA"/>
</dbReference>
<gene>
    <name evidence="1" type="ORF">SDC9_188680</name>
</gene>
<dbReference type="AlphaFoldDB" id="A0A645HQ11"/>